<proteinExistence type="predicted"/>
<organism evidence="1 2">
    <name type="scientific">Pistacia integerrima</name>
    <dbReference type="NCBI Taxonomy" id="434235"/>
    <lineage>
        <taxon>Eukaryota</taxon>
        <taxon>Viridiplantae</taxon>
        <taxon>Streptophyta</taxon>
        <taxon>Embryophyta</taxon>
        <taxon>Tracheophyta</taxon>
        <taxon>Spermatophyta</taxon>
        <taxon>Magnoliopsida</taxon>
        <taxon>eudicotyledons</taxon>
        <taxon>Gunneridae</taxon>
        <taxon>Pentapetalae</taxon>
        <taxon>rosids</taxon>
        <taxon>malvids</taxon>
        <taxon>Sapindales</taxon>
        <taxon>Anacardiaceae</taxon>
        <taxon>Pistacia</taxon>
    </lineage>
</organism>
<protein>
    <submittedName>
        <fullName evidence="1">Uncharacterized protein</fullName>
    </submittedName>
</protein>
<accession>A0ACC0Y619</accession>
<evidence type="ECO:0000313" key="2">
    <source>
        <dbReference type="Proteomes" id="UP001163603"/>
    </source>
</evidence>
<gene>
    <name evidence="1" type="ORF">Pint_36043</name>
</gene>
<name>A0ACC0Y619_9ROSI</name>
<keyword evidence="2" id="KW-1185">Reference proteome</keyword>
<dbReference type="Proteomes" id="UP001163603">
    <property type="component" value="Chromosome 9"/>
</dbReference>
<sequence length="330" mass="37325">MFSFFGRRVNFEMSLCCFQRNFSAALPSLVPVSLPSKKETHLWYVLPDEVKSETLLNQYLEILSPYEKESIYRMHGHQLKKSALLARALVRTTIARYQTNCQINPRSLKFRKNIYGKPEVDWQNDDDWCPPPLHFNISHTSSLVACGVTVDVPIGIDVEEKQRRIKNNILAFAKRYFSHEELQLLASVADPEIQHQEFIKLWTLKVGQEAYVKALGRGFSAAPFKTFTIWTRVETTGDFQHFEALDSEASEIVVESSDDPENLTNNWKFALLDLAGSHYAAICVEKDNSIGGETNAPMSLAVWKTVPFVEDERVSGTGAVVAIGGSVKQF</sequence>
<dbReference type="EMBL" id="CM047744">
    <property type="protein sequence ID" value="KAJ0028786.1"/>
    <property type="molecule type" value="Genomic_DNA"/>
</dbReference>
<comment type="caution">
    <text evidence="1">The sequence shown here is derived from an EMBL/GenBank/DDBJ whole genome shotgun (WGS) entry which is preliminary data.</text>
</comment>
<reference evidence="2" key="1">
    <citation type="journal article" date="2023" name="G3 (Bethesda)">
        <title>Genome assembly and association tests identify interacting loci associated with vigor, precocity, and sex in interspecific pistachio rootstocks.</title>
        <authorList>
            <person name="Palmer W."/>
            <person name="Jacygrad E."/>
            <person name="Sagayaradj S."/>
            <person name="Cavanaugh K."/>
            <person name="Han R."/>
            <person name="Bertier L."/>
            <person name="Beede B."/>
            <person name="Kafkas S."/>
            <person name="Golino D."/>
            <person name="Preece J."/>
            <person name="Michelmore R."/>
        </authorList>
    </citation>
    <scope>NUCLEOTIDE SEQUENCE [LARGE SCALE GENOMIC DNA]</scope>
</reference>
<evidence type="ECO:0000313" key="1">
    <source>
        <dbReference type="EMBL" id="KAJ0028786.1"/>
    </source>
</evidence>